<proteinExistence type="predicted"/>
<evidence type="ECO:0000256" key="1">
    <source>
        <dbReference type="SAM" id="Phobius"/>
    </source>
</evidence>
<sequence>MVVVFIDIHVMARTPPEKIANYHTLPLFLIVLAVNYAPARD</sequence>
<keyword evidence="1" id="KW-0812">Transmembrane</keyword>
<gene>
    <name evidence="2" type="ORF">KYE_16823</name>
</gene>
<reference evidence="2 3" key="1">
    <citation type="journal article" date="2012" name="J. Bacteriol.">
        <title>Genome sequence of deep-sea manganese-oxidizing bacterium Marinobacter manganoxydans MnI7-9.</title>
        <authorList>
            <person name="Wang H."/>
            <person name="Li H."/>
            <person name="Shao Z."/>
            <person name="Liao S."/>
            <person name="Johnstone L."/>
            <person name="Rensing C."/>
            <person name="Wang G."/>
        </authorList>
    </citation>
    <scope>NUCLEOTIDE SEQUENCE [LARGE SCALE GENOMIC DNA]</scope>
    <source>
        <strain evidence="2 3">MnI7-9</strain>
    </source>
</reference>
<evidence type="ECO:0000313" key="2">
    <source>
        <dbReference type="EMBL" id="EHJ03495.1"/>
    </source>
</evidence>
<keyword evidence="1" id="KW-1133">Transmembrane helix</keyword>
<dbReference type="Proteomes" id="UP000003208">
    <property type="component" value="Unassembled WGS sequence"/>
</dbReference>
<name>G6YWV1_9GAMM</name>
<organism evidence="2 3">
    <name type="scientific">Marinobacter manganoxydans MnI7-9</name>
    <dbReference type="NCBI Taxonomy" id="1094979"/>
    <lineage>
        <taxon>Bacteria</taxon>
        <taxon>Pseudomonadati</taxon>
        <taxon>Pseudomonadota</taxon>
        <taxon>Gammaproteobacteria</taxon>
        <taxon>Pseudomonadales</taxon>
        <taxon>Marinobacteraceae</taxon>
        <taxon>Marinobacter</taxon>
    </lineage>
</organism>
<dbReference type="AlphaFoldDB" id="G6YWV1"/>
<keyword evidence="1" id="KW-0472">Membrane</keyword>
<dbReference type="EMBL" id="AGTR01000080">
    <property type="protein sequence ID" value="EHJ03495.1"/>
    <property type="molecule type" value="Genomic_DNA"/>
</dbReference>
<evidence type="ECO:0000313" key="3">
    <source>
        <dbReference type="Proteomes" id="UP000003208"/>
    </source>
</evidence>
<protein>
    <submittedName>
        <fullName evidence="2">Uncharacterized protein</fullName>
    </submittedName>
</protein>
<dbReference type="PATRIC" id="fig|1094979.3.peg.3254"/>
<accession>G6YWV1</accession>
<keyword evidence="3" id="KW-1185">Reference proteome</keyword>
<feature type="transmembrane region" description="Helical" evidence="1">
    <location>
        <begin position="20"/>
        <end position="37"/>
    </location>
</feature>